<feature type="transmembrane region" description="Helical" evidence="8">
    <location>
        <begin position="125"/>
        <end position="146"/>
    </location>
</feature>
<accession>A0AAU9EV77</accession>
<evidence type="ECO:0008006" key="11">
    <source>
        <dbReference type="Google" id="ProtNLM"/>
    </source>
</evidence>
<evidence type="ECO:0000313" key="9">
    <source>
        <dbReference type="EMBL" id="BEQ13663.1"/>
    </source>
</evidence>
<feature type="transmembrane region" description="Helical" evidence="8">
    <location>
        <begin position="12"/>
        <end position="42"/>
    </location>
</feature>
<keyword evidence="3" id="KW-0808">Transferase</keyword>
<evidence type="ECO:0000256" key="2">
    <source>
        <dbReference type="ARBA" id="ARBA00022475"/>
    </source>
</evidence>
<dbReference type="EMBL" id="AP028679">
    <property type="protein sequence ID" value="BEQ13663.1"/>
    <property type="molecule type" value="Genomic_DNA"/>
</dbReference>
<feature type="transmembrane region" description="Helical" evidence="8">
    <location>
        <begin position="226"/>
        <end position="244"/>
    </location>
</feature>
<evidence type="ECO:0000256" key="6">
    <source>
        <dbReference type="ARBA" id="ARBA00023136"/>
    </source>
</evidence>
<reference evidence="10" key="1">
    <citation type="journal article" date="2023" name="Arch. Microbiol.">
        <title>Desulfoferula mesophilus gen. nov. sp. nov., a mesophilic sulfate-reducing bacterium isolated from a brackish lake sediment.</title>
        <authorList>
            <person name="Watanabe T."/>
            <person name="Yabe T."/>
            <person name="Tsuji J.M."/>
            <person name="Fukui M."/>
        </authorList>
    </citation>
    <scope>NUCLEOTIDE SEQUENCE [LARGE SCALE GENOMIC DNA]</scope>
    <source>
        <strain evidence="10">12FAK</strain>
    </source>
</reference>
<evidence type="ECO:0000256" key="1">
    <source>
        <dbReference type="ARBA" id="ARBA00004651"/>
    </source>
</evidence>
<name>A0AAU9EV77_9BACT</name>
<comment type="similarity">
    <text evidence="7">Belongs to the glycosyltransferase 87 family.</text>
</comment>
<dbReference type="GO" id="GO:0005886">
    <property type="term" value="C:plasma membrane"/>
    <property type="evidence" value="ECO:0007669"/>
    <property type="project" value="UniProtKB-SubCell"/>
</dbReference>
<sequence>MVFTNFVYGQNGYLSAALFAGGLLMLPRNSAIAGLLLVTLAYKPQLAFLVPLALLAGQNFKALAWWLAGLAGWILLSLMILGWASWQGFFEGIYYATNAIEAGAAKLPQMSTVSSAVLLAGGEPWLARVAQSVMMLLGAAVVVGVWRRREIPDDLKNAVLMVASILIAPHAFRYDLVLLIPALAWLCLAGLHTGWLPGEKIIYLIAISLSFFTTAVNELIHFTLDPIVIAIVLGYALYRCRLWAGGQEAQYSSARNIVR</sequence>
<evidence type="ECO:0000256" key="3">
    <source>
        <dbReference type="ARBA" id="ARBA00022679"/>
    </source>
</evidence>
<keyword evidence="4 8" id="KW-0812">Transmembrane</keyword>
<dbReference type="Pfam" id="PF09594">
    <property type="entry name" value="GT87"/>
    <property type="match status" value="1"/>
</dbReference>
<dbReference type="InterPro" id="IPR018584">
    <property type="entry name" value="GT87"/>
</dbReference>
<evidence type="ECO:0000256" key="7">
    <source>
        <dbReference type="ARBA" id="ARBA00024033"/>
    </source>
</evidence>
<keyword evidence="10" id="KW-1185">Reference proteome</keyword>
<dbReference type="AlphaFoldDB" id="A0AAU9EV77"/>
<gene>
    <name evidence="9" type="ORF">FAK_07290</name>
</gene>
<organism evidence="9 10">
    <name type="scientific">Desulfoferula mesophila</name>
    <dbReference type="NCBI Taxonomy" id="3058419"/>
    <lineage>
        <taxon>Bacteria</taxon>
        <taxon>Pseudomonadati</taxon>
        <taxon>Thermodesulfobacteriota</taxon>
        <taxon>Desulfarculia</taxon>
        <taxon>Desulfarculales</taxon>
        <taxon>Desulfarculaceae</taxon>
        <taxon>Desulfoferula</taxon>
    </lineage>
</organism>
<keyword evidence="6 8" id="KW-0472">Membrane</keyword>
<dbReference type="KEGG" id="dmp:FAK_07290"/>
<feature type="transmembrane region" description="Helical" evidence="8">
    <location>
        <begin position="178"/>
        <end position="196"/>
    </location>
</feature>
<evidence type="ECO:0000256" key="4">
    <source>
        <dbReference type="ARBA" id="ARBA00022692"/>
    </source>
</evidence>
<proteinExistence type="inferred from homology"/>
<keyword evidence="2" id="KW-1003">Cell membrane</keyword>
<dbReference type="GO" id="GO:0016758">
    <property type="term" value="F:hexosyltransferase activity"/>
    <property type="evidence" value="ECO:0007669"/>
    <property type="project" value="InterPro"/>
</dbReference>
<feature type="transmembrane region" description="Helical" evidence="8">
    <location>
        <begin position="63"/>
        <end position="86"/>
    </location>
</feature>
<evidence type="ECO:0000313" key="10">
    <source>
        <dbReference type="Proteomes" id="UP001366166"/>
    </source>
</evidence>
<dbReference type="Proteomes" id="UP001366166">
    <property type="component" value="Chromosome"/>
</dbReference>
<comment type="subcellular location">
    <subcellularLocation>
        <location evidence="1">Cell membrane</location>
        <topology evidence="1">Multi-pass membrane protein</topology>
    </subcellularLocation>
</comment>
<protein>
    <recommendedName>
        <fullName evidence="11">DUF2029 domain-containing protein</fullName>
    </recommendedName>
</protein>
<evidence type="ECO:0000256" key="5">
    <source>
        <dbReference type="ARBA" id="ARBA00022989"/>
    </source>
</evidence>
<keyword evidence="5 8" id="KW-1133">Transmembrane helix</keyword>
<evidence type="ECO:0000256" key="8">
    <source>
        <dbReference type="SAM" id="Phobius"/>
    </source>
</evidence>